<dbReference type="EMBL" id="NQJD01000014">
    <property type="protein sequence ID" value="TAA74965.1"/>
    <property type="molecule type" value="Genomic_DNA"/>
</dbReference>
<feature type="domain" description="DUF58" evidence="1">
    <location>
        <begin position="45"/>
        <end position="265"/>
    </location>
</feature>
<sequence>METAAIKEILKKVRQIEVRTRRMADSSLAGSYHSVFKGRGMNFDEVREYVPGDEIRTIDWNVTARTGVPHVKKFSEERELTIMLLIDLSASGSFGSGQQSKREVMAELAAVLAFSAVRNSDKVGLLLFSDFAELFIAPGKGRSHILRVIREILFFQPQGKGTNIGGALDFFSRVTKRKCVTFLLSDFCLPGDFDDSLQELQPKLQIAARRHDLIAVSVTDPRELKLPEAGWITLEDAETGEQVLLNTSDDWTRQAYATLAADQRERFARSLRGSGIDLLQLFTDQPYLAALMGFFRSRSRRVAR</sequence>
<dbReference type="InterPro" id="IPR002881">
    <property type="entry name" value="DUF58"/>
</dbReference>
<evidence type="ECO:0000313" key="2">
    <source>
        <dbReference type="EMBL" id="TAA74965.1"/>
    </source>
</evidence>
<evidence type="ECO:0000259" key="1">
    <source>
        <dbReference type="Pfam" id="PF01882"/>
    </source>
</evidence>
<dbReference type="Gene3D" id="3.40.50.410">
    <property type="entry name" value="von Willebrand factor, type A domain"/>
    <property type="match status" value="1"/>
</dbReference>
<comment type="caution">
    <text evidence="2">The sequence shown here is derived from an EMBL/GenBank/DDBJ whole genome shotgun (WGS) entry which is preliminary data.</text>
</comment>
<dbReference type="PANTHER" id="PTHR33608">
    <property type="entry name" value="BLL2464 PROTEIN"/>
    <property type="match status" value="1"/>
</dbReference>
<dbReference type="AlphaFoldDB" id="A0A521G1S2"/>
<accession>A0A521G1S2</accession>
<evidence type="ECO:0000313" key="3">
    <source>
        <dbReference type="Proteomes" id="UP000316238"/>
    </source>
</evidence>
<dbReference type="Pfam" id="PF01882">
    <property type="entry name" value="DUF58"/>
    <property type="match status" value="1"/>
</dbReference>
<dbReference type="SUPFAM" id="SSF53300">
    <property type="entry name" value="vWA-like"/>
    <property type="match status" value="1"/>
</dbReference>
<dbReference type="Proteomes" id="UP000316238">
    <property type="component" value="Unassembled WGS sequence"/>
</dbReference>
<gene>
    <name evidence="2" type="ORF">CDV28_11450</name>
</gene>
<dbReference type="InterPro" id="IPR036465">
    <property type="entry name" value="vWFA_dom_sf"/>
</dbReference>
<protein>
    <recommendedName>
        <fullName evidence="1">DUF58 domain-containing protein</fullName>
    </recommendedName>
</protein>
<organism evidence="2 3">
    <name type="scientific">Candidatus Electronema aureum</name>
    <dbReference type="NCBI Taxonomy" id="2005002"/>
    <lineage>
        <taxon>Bacteria</taxon>
        <taxon>Pseudomonadati</taxon>
        <taxon>Thermodesulfobacteriota</taxon>
        <taxon>Desulfobulbia</taxon>
        <taxon>Desulfobulbales</taxon>
        <taxon>Desulfobulbaceae</taxon>
        <taxon>Candidatus Electronema</taxon>
    </lineage>
</organism>
<dbReference type="PANTHER" id="PTHR33608:SF6">
    <property type="entry name" value="BLL2464 PROTEIN"/>
    <property type="match status" value="1"/>
</dbReference>
<name>A0A521G1S2_9BACT</name>
<reference evidence="2" key="1">
    <citation type="submission" date="2017-07" db="EMBL/GenBank/DDBJ databases">
        <title>The cable genome - Insights into the physiology and evolution of filamentous bacteria capable of sulfide oxidation via long distance electron transfer.</title>
        <authorList>
            <person name="Thorup C."/>
            <person name="Bjerg J.T."/>
            <person name="Schreiber L."/>
            <person name="Nielsen L.P."/>
            <person name="Kjeldsen K.U."/>
            <person name="Boesen T."/>
            <person name="Boggild A."/>
            <person name="Meysman F."/>
            <person name="Geelhoed J."/>
            <person name="Schramm A."/>
        </authorList>
    </citation>
    <scope>NUCLEOTIDE SEQUENCE [LARGE SCALE GENOMIC DNA]</scope>
    <source>
        <strain evidence="2">GS</strain>
    </source>
</reference>
<keyword evidence="3" id="KW-1185">Reference proteome</keyword>
<proteinExistence type="predicted"/>